<comment type="caution">
    <text evidence="2">The sequence shown here is derived from an EMBL/GenBank/DDBJ whole genome shotgun (WGS) entry which is preliminary data.</text>
</comment>
<comment type="similarity">
    <text evidence="1">Belongs to the LOR family.</text>
</comment>
<evidence type="ECO:0000313" key="3">
    <source>
        <dbReference type="Proteomes" id="UP000560081"/>
    </source>
</evidence>
<dbReference type="SUPFAM" id="SSF54518">
    <property type="entry name" value="Tubby C-terminal domain-like"/>
    <property type="match status" value="1"/>
</dbReference>
<evidence type="ECO:0000313" key="2">
    <source>
        <dbReference type="EMBL" id="MBB4883100.1"/>
    </source>
</evidence>
<reference evidence="2 3" key="1">
    <citation type="submission" date="2020-08" db="EMBL/GenBank/DDBJ databases">
        <title>Sequencing the genomes of 1000 actinobacteria strains.</title>
        <authorList>
            <person name="Klenk H.-P."/>
        </authorList>
    </citation>
    <scope>NUCLEOTIDE SEQUENCE [LARGE SCALE GENOMIC DNA]</scope>
    <source>
        <strain evidence="2 3">DSM 19079</strain>
    </source>
</reference>
<proteinExistence type="inferred from homology"/>
<sequence length="191" mass="20736">MHAFDAGLLASVDSLALQQVSSLMSNDMQVLGPDGEVVAVVETVGGGLGRMLMGSRSFVVRDGADGRVLLRIEDIATFGRDRMQILDAEGLPLANLRREVAFFRTSVSVEVVDGTAFTVEGNLWDHDYRMLAGDREIARATAEWGGFMKALAGLSRYRLALDPAMPPVVRCAVLGTAVGLDLIREKDRRRD</sequence>
<dbReference type="Gene3D" id="2.40.160.200">
    <property type="entry name" value="LURP1-related"/>
    <property type="match status" value="1"/>
</dbReference>
<dbReference type="EMBL" id="JACHMC010000001">
    <property type="protein sequence ID" value="MBB4883100.1"/>
    <property type="molecule type" value="Genomic_DNA"/>
</dbReference>
<dbReference type="AlphaFoldDB" id="A0A4Y8X4R2"/>
<dbReference type="InterPro" id="IPR038595">
    <property type="entry name" value="LOR_sf"/>
</dbReference>
<name>A0A4Y8X4R2_9MICC</name>
<dbReference type="Pfam" id="PF04525">
    <property type="entry name" value="LOR"/>
    <property type="match status" value="1"/>
</dbReference>
<organism evidence="2 3">
    <name type="scientific">Micrococcus flavus</name>
    <dbReference type="NCBI Taxonomy" id="384602"/>
    <lineage>
        <taxon>Bacteria</taxon>
        <taxon>Bacillati</taxon>
        <taxon>Actinomycetota</taxon>
        <taxon>Actinomycetes</taxon>
        <taxon>Micrococcales</taxon>
        <taxon>Micrococcaceae</taxon>
        <taxon>Micrococcus</taxon>
    </lineage>
</organism>
<gene>
    <name evidence="2" type="ORF">BJ976_001451</name>
</gene>
<evidence type="ECO:0000256" key="1">
    <source>
        <dbReference type="ARBA" id="ARBA00005437"/>
    </source>
</evidence>
<dbReference type="RefSeq" id="WP_135028341.1">
    <property type="nucleotide sequence ID" value="NZ_BMLA01000001.1"/>
</dbReference>
<keyword evidence="3" id="KW-1185">Reference proteome</keyword>
<protein>
    <submittedName>
        <fullName evidence="2">Uncharacterized protein YxjI</fullName>
    </submittedName>
</protein>
<accession>A0A4Y8X4R2</accession>
<dbReference type="OrthoDB" id="4412702at2"/>
<dbReference type="InterPro" id="IPR025659">
    <property type="entry name" value="Tubby-like_C"/>
</dbReference>
<dbReference type="Proteomes" id="UP000560081">
    <property type="component" value="Unassembled WGS sequence"/>
</dbReference>
<dbReference type="InterPro" id="IPR007612">
    <property type="entry name" value="LOR"/>
</dbReference>